<reference evidence="1 2" key="1">
    <citation type="submission" date="2018-02" db="EMBL/GenBank/DDBJ databases">
        <title>Genomic Encyclopedia of Archaeal and Bacterial Type Strains, Phase II (KMG-II): from individual species to whole genera.</title>
        <authorList>
            <person name="Goeker M."/>
        </authorList>
    </citation>
    <scope>NUCLEOTIDE SEQUENCE [LARGE SCALE GENOMIC DNA]</scope>
    <source>
        <strain evidence="1 2">YU 961-1</strain>
    </source>
</reference>
<protein>
    <submittedName>
        <fullName evidence="1">Uncharacterized protein</fullName>
    </submittedName>
</protein>
<proteinExistence type="predicted"/>
<keyword evidence="2" id="KW-1185">Reference proteome</keyword>
<organism evidence="1 2">
    <name type="scientific">Actinokineospora auranticolor</name>
    <dbReference type="NCBI Taxonomy" id="155976"/>
    <lineage>
        <taxon>Bacteria</taxon>
        <taxon>Bacillati</taxon>
        <taxon>Actinomycetota</taxon>
        <taxon>Actinomycetes</taxon>
        <taxon>Pseudonocardiales</taxon>
        <taxon>Pseudonocardiaceae</taxon>
        <taxon>Actinokineospora</taxon>
    </lineage>
</organism>
<dbReference type="OrthoDB" id="5681588at2"/>
<sequence>MMDAELVTSSDDDNFGTYHFPAKPSPGEIVLVSGARWEVDRVEWAIRHVEPVAGDHLTEDQLVERTFHARVYIRHA</sequence>
<accession>A0A2S6GCI5</accession>
<comment type="caution">
    <text evidence="1">The sequence shown here is derived from an EMBL/GenBank/DDBJ whole genome shotgun (WGS) entry which is preliminary data.</text>
</comment>
<dbReference type="Proteomes" id="UP000239203">
    <property type="component" value="Unassembled WGS sequence"/>
</dbReference>
<dbReference type="EMBL" id="PTIX01000038">
    <property type="protein sequence ID" value="PPK61866.1"/>
    <property type="molecule type" value="Genomic_DNA"/>
</dbReference>
<gene>
    <name evidence="1" type="ORF">CLV40_13814</name>
</gene>
<evidence type="ECO:0000313" key="1">
    <source>
        <dbReference type="EMBL" id="PPK61866.1"/>
    </source>
</evidence>
<dbReference type="AlphaFoldDB" id="A0A2S6GCI5"/>
<name>A0A2S6GCI5_9PSEU</name>
<evidence type="ECO:0000313" key="2">
    <source>
        <dbReference type="Proteomes" id="UP000239203"/>
    </source>
</evidence>